<name>A0ABQ9XHJ8_9EUKA</name>
<keyword evidence="3" id="KW-1185">Reference proteome</keyword>
<evidence type="ECO:0000256" key="1">
    <source>
        <dbReference type="SAM" id="MobiDB-lite"/>
    </source>
</evidence>
<organism evidence="2 3">
    <name type="scientific">Blattamonas nauphoetae</name>
    <dbReference type="NCBI Taxonomy" id="2049346"/>
    <lineage>
        <taxon>Eukaryota</taxon>
        <taxon>Metamonada</taxon>
        <taxon>Preaxostyla</taxon>
        <taxon>Oxymonadida</taxon>
        <taxon>Blattamonas</taxon>
    </lineage>
</organism>
<feature type="compositionally biased region" description="Acidic residues" evidence="1">
    <location>
        <begin position="1068"/>
        <end position="1088"/>
    </location>
</feature>
<reference evidence="2 3" key="1">
    <citation type="journal article" date="2022" name="bioRxiv">
        <title>Genomics of Preaxostyla Flagellates Illuminates Evolutionary Transitions and the Path Towards Mitochondrial Loss.</title>
        <authorList>
            <person name="Novak L.V.F."/>
            <person name="Treitli S.C."/>
            <person name="Pyrih J."/>
            <person name="Halakuc P."/>
            <person name="Pipaliya S.V."/>
            <person name="Vacek V."/>
            <person name="Brzon O."/>
            <person name="Soukal P."/>
            <person name="Eme L."/>
            <person name="Dacks J.B."/>
            <person name="Karnkowska A."/>
            <person name="Elias M."/>
            <person name="Hampl V."/>
        </authorList>
    </citation>
    <scope>NUCLEOTIDE SEQUENCE [LARGE SCALE GENOMIC DNA]</scope>
    <source>
        <strain evidence="2">NAU3</strain>
        <tissue evidence="2">Gut</tissue>
    </source>
</reference>
<gene>
    <name evidence="2" type="ORF">BLNAU_13160</name>
</gene>
<accession>A0ABQ9XHJ8</accession>
<evidence type="ECO:0000313" key="3">
    <source>
        <dbReference type="Proteomes" id="UP001281761"/>
    </source>
</evidence>
<dbReference type="EMBL" id="JARBJD010000111">
    <property type="protein sequence ID" value="KAK2951923.1"/>
    <property type="molecule type" value="Genomic_DNA"/>
</dbReference>
<evidence type="ECO:0000313" key="2">
    <source>
        <dbReference type="EMBL" id="KAK2951923.1"/>
    </source>
</evidence>
<protein>
    <submittedName>
        <fullName evidence="2">Uncharacterized protein</fullName>
    </submittedName>
</protein>
<proteinExistence type="predicted"/>
<comment type="caution">
    <text evidence="2">The sequence shown here is derived from an EMBL/GenBank/DDBJ whole genome shotgun (WGS) entry which is preliminary data.</text>
</comment>
<feature type="region of interest" description="Disordered" evidence="1">
    <location>
        <begin position="173"/>
        <end position="211"/>
    </location>
</feature>
<feature type="region of interest" description="Disordered" evidence="1">
    <location>
        <begin position="1066"/>
        <end position="1088"/>
    </location>
</feature>
<feature type="region of interest" description="Disordered" evidence="1">
    <location>
        <begin position="64"/>
        <end position="91"/>
    </location>
</feature>
<sequence length="1223" mass="135804">MNLPPSTDVTALLLKQLQSQKNSDVVQAIRYITNLGKEQIMGVLDSQRPLRARLFHFLNQTEFELPDGSKPPPPKVEEATKDKKKSKKNEPVTPVVPEPYEWIKPIWTEILLFLQTCVRVVERGNNSLASKTWDPSWILHVSSLLSDFKSVLNEFLYHIVPAKFSLLKPEEYHLPPPDPAPTKKGTTPSSHSIGAPAPPTPNTKPGTNPLEKYTYQPNFQRSLAPNVIQLYDILMKLLGDWIESEAYRPLIEGWTEENVVPTSPFLKELSLIAPLCSSGVLPDLIRINIFTLRVIFQKCDPKSLPKHPAIDEAMNALQYFTMKQAHSPSQPLAIALSLLSLMSHARNFSPPPPILHSVIMSLSNALPQFVSSSLPSQALLTLSSRLFIMTSSGPIINTFQNFILFVSIFALTYANSLSLFFLHDKETLFNILTQFLYAHINFSAPIPGFGQQKAQNLPKPGSSISQMINRRNIPEKLVVPSLPLKPEEQGACGHWIRDFLLQLAPLSPIHFGEFLTVFITVSLQRQSPLDLTTFIPALSTHQMSSTPTIVNALALILLTTKNHNNSQTTLTTTLSSVNLLSQHCLALSLIPTIPKTSFSLFIPYVTDWFTSTNRRVAMDEAARTGKMGHSPTPPPIVPPLIHLSFAALLTLVSQAEKSTPGSATLKTVVSLLDRCRTLGWNFTGQMHLARFRTLLELFQSKDKVEQEIISHTNFSFKSLPSPTDITKRVQSITTGRDLSATVADITKATSSLATGHTLPPPPSSYPTTSKEKAKIFDSAFNSSQFRQSVAPPSFADHEHEQLLTSSTCSTPIDVTCRHAVIPDEGRLTLTVTLINSSPYSFSGIVIRALPSSPSIVLSASPLSAVRVIPFLAARGGYEAITFVFTPTAPLHDCSISFVVGVHSAAHTKEDAIKLYSQHCVDLNSTFSSAHDPHALPSENQDSQDKFLQQGVRTIRLPVPTVHFRTLSYRIPPQTFFVPVPLTPKGFISLYWTLPVGYSCSRCVCMDTRSFATALRRANFYSIKFQQPKMKLRRKDEDEDAEDEMISALFTRPLPAIILQRKLSATNTADEEEWEEEEEAEEEEWEEEDLGSQNVLFSRAFATTTWMQELFLCVVTGRAPRPKAPSSFLINGGTQFDDLSVPSPSTVPTNLRQSLIDTSFTLQNHPAIQTAPLLFSQTPLSDQLWTVRLVFRGRSEHALAEGLRLLESTGCFSSESRPSDLILN</sequence>
<dbReference type="Proteomes" id="UP001281761">
    <property type="component" value="Unassembled WGS sequence"/>
</dbReference>